<feature type="transmembrane region" description="Helical" evidence="11">
    <location>
        <begin position="223"/>
        <end position="244"/>
    </location>
</feature>
<dbReference type="CDD" id="cd14965">
    <property type="entry name" value="7tm_Opsins_type1"/>
    <property type="match status" value="1"/>
</dbReference>
<organism evidence="12">
    <name type="scientific">Cryptomonas sp. S2</name>
    <dbReference type="NCBI Taxonomy" id="344066"/>
    <lineage>
        <taxon>Eukaryota</taxon>
        <taxon>Cryptophyceae</taxon>
        <taxon>Cryptomonadales</taxon>
        <taxon>Cryptomonadaceae</taxon>
        <taxon>Cryptomonas</taxon>
    </lineage>
</organism>
<dbReference type="GO" id="GO:0009881">
    <property type="term" value="F:photoreceptor activity"/>
    <property type="evidence" value="ECO:0007669"/>
    <property type="project" value="UniProtKB-KW"/>
</dbReference>
<keyword evidence="3" id="KW-0600">Photoreceptor protein</keyword>
<keyword evidence="6" id="KW-0681">Retinal protein</keyword>
<keyword evidence="4" id="KW-0716">Sensory transduction</keyword>
<comment type="subcellular location">
    <subcellularLocation>
        <location evidence="1">Membrane</location>
        <topology evidence="1">Multi-pass membrane protein</topology>
    </subcellularLocation>
</comment>
<reference evidence="12" key="1">
    <citation type="journal article" date="2005" name="Biophys. J.">
        <title>Rhodopsin-mediated photoreception in cryptophyte flagellates.</title>
        <authorList>
            <person name="Sineshchekov O.A."/>
            <person name="Govorunova E.G."/>
            <person name="Jung K.H."/>
            <person name="Zauner S."/>
            <person name="Maier U.G."/>
            <person name="Spudich J.L."/>
        </authorList>
    </citation>
    <scope>NUCLEOTIDE SEQUENCE</scope>
    <source>
        <strain evidence="12">S2</strain>
    </source>
</reference>
<keyword evidence="8" id="KW-0157">Chromophore</keyword>
<feature type="transmembrane region" description="Helical" evidence="11">
    <location>
        <begin position="153"/>
        <end position="171"/>
    </location>
</feature>
<keyword evidence="7 11" id="KW-1133">Transmembrane helix</keyword>
<comment type="similarity">
    <text evidence="2">Belongs to the archaeal/bacterial/fungal opsin family.</text>
</comment>
<feature type="transmembrane region" description="Helical" evidence="11">
    <location>
        <begin position="126"/>
        <end position="147"/>
    </location>
</feature>
<evidence type="ECO:0000256" key="11">
    <source>
        <dbReference type="SAM" id="Phobius"/>
    </source>
</evidence>
<sequence>MPFTQLAGATAAAKALAPTACTTIEEIGSTGIGGLTLGFLALTVTTVVMVAKAANADPERRKYYFCNTFICGIATFAYFAMLSGQGWTAISGCRQFFYAHYVDWLLTTPLIILNLGLIAGQDYVTIAAVCGADVLMIISGYMASVSVVTTVKWFWYLFGIGMFLPIIYSLARTFRETVIMRKDPEIMELYGKVAWLTIIIWCFYPIVWLFSQGFASFSVSFETVAITIMDVIAKCVFSFMIIAAHDALGPTQQTAHSREYV</sequence>
<evidence type="ECO:0000256" key="10">
    <source>
        <dbReference type="ARBA" id="ARBA00023170"/>
    </source>
</evidence>
<dbReference type="SUPFAM" id="SSF81321">
    <property type="entry name" value="Family A G protein-coupled receptor-like"/>
    <property type="match status" value="1"/>
</dbReference>
<evidence type="ECO:0000256" key="4">
    <source>
        <dbReference type="ARBA" id="ARBA00022606"/>
    </source>
</evidence>
<dbReference type="InterPro" id="IPR001425">
    <property type="entry name" value="Arc/bac/fun_rhodopsins"/>
</dbReference>
<dbReference type="PRINTS" id="PR00251">
    <property type="entry name" value="BACTRLOPSIN"/>
</dbReference>
<evidence type="ECO:0000256" key="1">
    <source>
        <dbReference type="ARBA" id="ARBA00004141"/>
    </source>
</evidence>
<dbReference type="PANTHER" id="PTHR28286">
    <property type="match status" value="1"/>
</dbReference>
<keyword evidence="5 11" id="KW-0812">Transmembrane</keyword>
<dbReference type="PANTHER" id="PTHR28286:SF2">
    <property type="entry name" value="BACTERIORHODOPSIN _OPSIN, NOPA (EUROFUNG)"/>
    <property type="match status" value="1"/>
</dbReference>
<feature type="transmembrane region" description="Helical" evidence="11">
    <location>
        <begin position="192"/>
        <end position="211"/>
    </location>
</feature>
<accession>Q2QCJ2</accession>
<dbReference type="GO" id="GO:0016020">
    <property type="term" value="C:membrane"/>
    <property type="evidence" value="ECO:0007669"/>
    <property type="project" value="UniProtKB-SubCell"/>
</dbReference>
<evidence type="ECO:0000256" key="7">
    <source>
        <dbReference type="ARBA" id="ARBA00022989"/>
    </source>
</evidence>
<evidence type="ECO:0000313" key="12">
    <source>
        <dbReference type="EMBL" id="ABA08439.1"/>
    </source>
</evidence>
<evidence type="ECO:0000256" key="8">
    <source>
        <dbReference type="ARBA" id="ARBA00022991"/>
    </source>
</evidence>
<proteinExistence type="evidence at transcript level"/>
<dbReference type="SMART" id="SM01021">
    <property type="entry name" value="Bac_rhodopsin"/>
    <property type="match status" value="1"/>
</dbReference>
<dbReference type="Pfam" id="PF01036">
    <property type="entry name" value="Bac_rhodopsin"/>
    <property type="match status" value="1"/>
</dbReference>
<evidence type="ECO:0000256" key="5">
    <source>
        <dbReference type="ARBA" id="ARBA00022692"/>
    </source>
</evidence>
<dbReference type="Gene3D" id="1.20.1070.10">
    <property type="entry name" value="Rhodopsin 7-helix transmembrane proteins"/>
    <property type="match status" value="1"/>
</dbReference>
<name>Q2QCJ2_9CRYP</name>
<feature type="transmembrane region" description="Helical" evidence="11">
    <location>
        <begin position="101"/>
        <end position="119"/>
    </location>
</feature>
<evidence type="ECO:0000256" key="6">
    <source>
        <dbReference type="ARBA" id="ARBA00022925"/>
    </source>
</evidence>
<evidence type="ECO:0000256" key="3">
    <source>
        <dbReference type="ARBA" id="ARBA00022543"/>
    </source>
</evidence>
<feature type="transmembrane region" description="Helical" evidence="11">
    <location>
        <begin position="63"/>
        <end position="81"/>
    </location>
</feature>
<protein>
    <submittedName>
        <fullName evidence="12">Opsin</fullName>
    </submittedName>
</protein>
<keyword evidence="10" id="KW-0675">Receptor</keyword>
<dbReference type="AlphaFoldDB" id="Q2QCJ2"/>
<evidence type="ECO:0000256" key="2">
    <source>
        <dbReference type="ARBA" id="ARBA00008130"/>
    </source>
</evidence>
<dbReference type="GO" id="GO:0007602">
    <property type="term" value="P:phototransduction"/>
    <property type="evidence" value="ECO:0007669"/>
    <property type="project" value="UniProtKB-KW"/>
</dbReference>
<feature type="transmembrane region" description="Helical" evidence="11">
    <location>
        <begin position="31"/>
        <end position="51"/>
    </location>
</feature>
<keyword evidence="9 11" id="KW-0472">Membrane</keyword>
<dbReference type="EMBL" id="DQ133531">
    <property type="protein sequence ID" value="ABA08439.1"/>
    <property type="molecule type" value="mRNA"/>
</dbReference>
<evidence type="ECO:0000256" key="9">
    <source>
        <dbReference type="ARBA" id="ARBA00023136"/>
    </source>
</evidence>